<proteinExistence type="predicted"/>
<sequence length="194" mass="21872">MAMTHEDYHRSHLLLQPQGAAWSKESGGLYSLSLALTKPFHRLDESGDALMGEFTPETSTQLLDEYEKAFGLPECSQLSEQTIQARRDALYAKDTHEGGLSAIALEELCAEYGFDVSITITHRHHCLRSCIYPIYPDERHFYITAHVKSTPVTRMSVLDNCLTPLVTIDELAVTCILDKYVLGGWEVIYIFAEE</sequence>
<dbReference type="RefSeq" id="WP_005598716.1">
    <property type="nucleotide sequence ID" value="NZ_AFWE01000208.1"/>
</dbReference>
<dbReference type="InterPro" id="IPR018755">
    <property type="entry name" value="Phage_Mu_Gp48"/>
</dbReference>
<organism evidence="1 2">
    <name type="scientific">Vibrio scophthalmi LMG 19158</name>
    <dbReference type="NCBI Taxonomy" id="870967"/>
    <lineage>
        <taxon>Bacteria</taxon>
        <taxon>Pseudomonadati</taxon>
        <taxon>Pseudomonadota</taxon>
        <taxon>Gammaproteobacteria</taxon>
        <taxon>Vibrionales</taxon>
        <taxon>Vibrionaceae</taxon>
        <taxon>Vibrio</taxon>
    </lineage>
</organism>
<dbReference type="Pfam" id="PF10076">
    <property type="entry name" value="Phage_Mu_Gp48"/>
    <property type="match status" value="1"/>
</dbReference>
<evidence type="ECO:0000313" key="2">
    <source>
        <dbReference type="Proteomes" id="UP000004349"/>
    </source>
</evidence>
<comment type="caution">
    <text evidence="1">The sequence shown here is derived from an EMBL/GenBank/DDBJ whole genome shotgun (WGS) entry which is preliminary data.</text>
</comment>
<dbReference type="Proteomes" id="UP000004349">
    <property type="component" value="Unassembled WGS sequence"/>
</dbReference>
<gene>
    <name evidence="1" type="ORF">VIS19158_06210</name>
</gene>
<dbReference type="AlphaFoldDB" id="F9RTI2"/>
<reference evidence="1 2" key="1">
    <citation type="journal article" date="2012" name="Int. J. Syst. Evol. Microbiol.">
        <title>Vibrio caribbeanicus sp. nov., isolated from the marine sponge Scleritoderma cyanea.</title>
        <authorList>
            <person name="Hoffmann M."/>
            <person name="Monday S.R."/>
            <person name="Allard M.W."/>
            <person name="Strain E.A."/>
            <person name="Whittaker P."/>
            <person name="Naum M."/>
            <person name="McCarthy P.J."/>
            <person name="Lopez J.V."/>
            <person name="Fischer M."/>
            <person name="Brown E.W."/>
        </authorList>
    </citation>
    <scope>NUCLEOTIDE SEQUENCE [LARGE SCALE GENOMIC DNA]</scope>
    <source>
        <strain evidence="1 2">LMG 19158</strain>
    </source>
</reference>
<dbReference type="eggNOG" id="COG3778">
    <property type="taxonomic scope" value="Bacteria"/>
</dbReference>
<evidence type="ECO:0000313" key="1">
    <source>
        <dbReference type="EMBL" id="EGU31080.1"/>
    </source>
</evidence>
<name>F9RTI2_9VIBR</name>
<dbReference type="EMBL" id="AFWE01000208">
    <property type="protein sequence ID" value="EGU31080.1"/>
    <property type="molecule type" value="Genomic_DNA"/>
</dbReference>
<accession>F9RTI2</accession>
<protein>
    <submittedName>
        <fullName evidence="1">Putative prophage protein</fullName>
    </submittedName>
</protein>